<dbReference type="Proteomes" id="UP000281594">
    <property type="component" value="Unassembled WGS sequence"/>
</dbReference>
<gene>
    <name evidence="1" type="ORF">D3C57_103475</name>
</gene>
<evidence type="ECO:0000313" key="2">
    <source>
        <dbReference type="Proteomes" id="UP000281594"/>
    </source>
</evidence>
<evidence type="ECO:0008006" key="3">
    <source>
        <dbReference type="Google" id="ProtNLM"/>
    </source>
</evidence>
<dbReference type="RefSeq" id="WP_121823916.1">
    <property type="nucleotide sequence ID" value="NC_022785.1"/>
</dbReference>
<organism evidence="1 2">
    <name type="scientific">Streptomyces rapamycinicus (strain ATCC 29253 / DSM 41530 / NRRL 5491 / AYB-994)</name>
    <name type="common">Streptomyces hygroscopicus (strain ATCC 29253)</name>
    <dbReference type="NCBI Taxonomy" id="1343740"/>
    <lineage>
        <taxon>Bacteria</taxon>
        <taxon>Bacillati</taxon>
        <taxon>Actinomycetota</taxon>
        <taxon>Actinomycetes</taxon>
        <taxon>Kitasatosporales</taxon>
        <taxon>Streptomycetaceae</taxon>
        <taxon>Streptomyces</taxon>
        <taxon>Streptomyces violaceusniger group</taxon>
    </lineage>
</organism>
<reference evidence="1 2" key="1">
    <citation type="journal article" date="2018" name="J. Biol. Chem.">
        <title>Discovery of the actinoplanic acid pathway in Streptomyces rapamycinicus reveals a genetically conserved synergism with rapamycin.</title>
        <authorList>
            <person name="Mrak P."/>
            <person name="Krastel P."/>
            <person name="Pivk Lukancic P."/>
            <person name="Tao J."/>
            <person name="Pistorius D."/>
            <person name="Moore C.M."/>
        </authorList>
    </citation>
    <scope>NUCLEOTIDE SEQUENCE [LARGE SCALE GENOMIC DNA]</scope>
    <source>
        <strain evidence="1 2">NRRL 5491</strain>
    </source>
</reference>
<accession>A0A3L8RD86</accession>
<name>A0A3L8RD86_STRRN</name>
<comment type="caution">
    <text evidence="1">The sequence shown here is derived from an EMBL/GenBank/DDBJ whole genome shotgun (WGS) entry which is preliminary data.</text>
</comment>
<dbReference type="EMBL" id="QYCY01000001">
    <property type="protein sequence ID" value="RLV77398.1"/>
    <property type="molecule type" value="Genomic_DNA"/>
</dbReference>
<evidence type="ECO:0000313" key="1">
    <source>
        <dbReference type="EMBL" id="RLV77398.1"/>
    </source>
</evidence>
<dbReference type="InterPro" id="IPR009078">
    <property type="entry name" value="Ferritin-like_SF"/>
</dbReference>
<dbReference type="SUPFAM" id="SSF47240">
    <property type="entry name" value="Ferritin-like"/>
    <property type="match status" value="2"/>
</dbReference>
<dbReference type="AlphaFoldDB" id="A0A3L8RD86"/>
<proteinExistence type="predicted"/>
<sequence>MTFNPLEQRGIPLDRQLRTWRELDVSPIDPDHCDPYTRCRVIAMNGIEVEAILFSHQMARHCQGQEVKRQLARTRCIEAQQQKAVNWLLPGVASVLETTIAYEQVAVDLTAWVARMEPDPYLTQAYQFGVLEDFDHLYRYANLYEMIEHRKAEEIVQGLTEVMPGRPTRFHHRNPVDNVREPYDRAQASPLSKLHALTIMSAEQQTMNFYMNVGPQYMEPIARQLYQEIGLIEEEHVTHYESLVDPGETWWEQLVNHEYNECYLYYSFMEQEPDAKVKAVWELHLNMELEHLRIACDLMRRNDGREPEEVVAPQLPNVLTFEPNKAYVRELLATQMDLTTLGTGYVREAHERFEAVQAQLNDGDQPPSERVMEQHREMFGREYRLETEGEHPAASQRSRD</sequence>
<dbReference type="STRING" id="1343740.M271_40140"/>
<protein>
    <recommendedName>
        <fullName evidence="3">Ferritin-like domain-containing protein</fullName>
    </recommendedName>
</protein>